<evidence type="ECO:0000256" key="3">
    <source>
        <dbReference type="ARBA" id="ARBA00022884"/>
    </source>
</evidence>
<keyword evidence="3" id="KW-0694">RNA-binding</keyword>
<dbReference type="InterPro" id="IPR047867">
    <property type="entry name" value="Ribosomal_uL22_bac/org-type"/>
</dbReference>
<evidence type="ECO:0000313" key="11">
    <source>
        <dbReference type="EMBL" id="CAI8032439.1"/>
    </source>
</evidence>
<feature type="compositionally biased region" description="Basic residues" evidence="10">
    <location>
        <begin position="123"/>
        <end position="134"/>
    </location>
</feature>
<evidence type="ECO:0000313" key="12">
    <source>
        <dbReference type="Proteomes" id="UP001174909"/>
    </source>
</evidence>
<reference evidence="11" key="1">
    <citation type="submission" date="2023-03" db="EMBL/GenBank/DDBJ databases">
        <authorList>
            <person name="Steffen K."/>
            <person name="Cardenas P."/>
        </authorList>
    </citation>
    <scope>NUCLEOTIDE SEQUENCE</scope>
</reference>
<comment type="caution">
    <text evidence="11">The sequence shown here is derived from an EMBL/GenBank/DDBJ whole genome shotgun (WGS) entry which is preliminary data.</text>
</comment>
<dbReference type="Proteomes" id="UP001174909">
    <property type="component" value="Unassembled WGS sequence"/>
</dbReference>
<dbReference type="Gene3D" id="3.90.470.10">
    <property type="entry name" value="Ribosomal protein L22/L17"/>
    <property type="match status" value="1"/>
</dbReference>
<evidence type="ECO:0000256" key="5">
    <source>
        <dbReference type="ARBA" id="ARBA00023274"/>
    </source>
</evidence>
<evidence type="ECO:0000256" key="8">
    <source>
        <dbReference type="ARBA" id="ARBA00035506"/>
    </source>
</evidence>
<keyword evidence="4 9" id="KW-0689">Ribosomal protein</keyword>
<dbReference type="InterPro" id="IPR036394">
    <property type="entry name" value="Ribosomal_uL22_sf"/>
</dbReference>
<dbReference type="SUPFAM" id="SSF54843">
    <property type="entry name" value="Ribosomal protein L22"/>
    <property type="match status" value="1"/>
</dbReference>
<dbReference type="EMBL" id="CASHTH010002603">
    <property type="protein sequence ID" value="CAI8032439.1"/>
    <property type="molecule type" value="Genomic_DNA"/>
</dbReference>
<dbReference type="PANTHER" id="PTHR13501">
    <property type="entry name" value="CHLOROPLAST 50S RIBOSOMAL PROTEIN L22-RELATED"/>
    <property type="match status" value="1"/>
</dbReference>
<evidence type="ECO:0000256" key="10">
    <source>
        <dbReference type="SAM" id="MobiDB-lite"/>
    </source>
</evidence>
<evidence type="ECO:0000256" key="2">
    <source>
        <dbReference type="ARBA" id="ARBA00022730"/>
    </source>
</evidence>
<protein>
    <recommendedName>
        <fullName evidence="6">Large ribosomal subunit protein uL22c</fullName>
    </recommendedName>
    <alternativeName>
        <fullName evidence="8">39S ribosomal protein L22, mitochondrial</fullName>
    </alternativeName>
    <alternativeName>
        <fullName evidence="7">Large ribosomal subunit protein uL22m</fullName>
    </alternativeName>
</protein>
<accession>A0AA35WTR4</accession>
<proteinExistence type="inferred from homology"/>
<gene>
    <name evidence="11" type="ORF">GBAR_LOCUS18341</name>
</gene>
<evidence type="ECO:0000256" key="4">
    <source>
        <dbReference type="ARBA" id="ARBA00022980"/>
    </source>
</evidence>
<dbReference type="GO" id="GO:0006412">
    <property type="term" value="P:translation"/>
    <property type="evidence" value="ECO:0007669"/>
    <property type="project" value="InterPro"/>
</dbReference>
<evidence type="ECO:0000256" key="1">
    <source>
        <dbReference type="ARBA" id="ARBA00009451"/>
    </source>
</evidence>
<feature type="region of interest" description="Disordered" evidence="10">
    <location>
        <begin position="98"/>
        <end position="134"/>
    </location>
</feature>
<evidence type="ECO:0000256" key="9">
    <source>
        <dbReference type="RuleBase" id="RU004005"/>
    </source>
</evidence>
<name>A0AA35WTR4_GEOBA</name>
<dbReference type="NCBIfam" id="TIGR01044">
    <property type="entry name" value="rplV_bact"/>
    <property type="match status" value="1"/>
</dbReference>
<dbReference type="GO" id="GO:0019843">
    <property type="term" value="F:rRNA binding"/>
    <property type="evidence" value="ECO:0007669"/>
    <property type="project" value="UniProtKB-KW"/>
</dbReference>
<dbReference type="AlphaFoldDB" id="A0AA35WTR4"/>
<dbReference type="GO" id="GO:0003735">
    <property type="term" value="F:structural constituent of ribosome"/>
    <property type="evidence" value="ECO:0007669"/>
    <property type="project" value="InterPro"/>
</dbReference>
<keyword evidence="12" id="KW-1185">Reference proteome</keyword>
<dbReference type="PANTHER" id="PTHR13501:SF8">
    <property type="entry name" value="LARGE RIBOSOMAL SUBUNIT PROTEIN UL22M"/>
    <property type="match status" value="1"/>
</dbReference>
<dbReference type="InterPro" id="IPR001063">
    <property type="entry name" value="Ribosomal_uL22"/>
</dbReference>
<keyword evidence="2" id="KW-0699">rRNA-binding</keyword>
<comment type="similarity">
    <text evidence="1 9">Belongs to the universal ribosomal protein uL22 family.</text>
</comment>
<dbReference type="Pfam" id="PF00237">
    <property type="entry name" value="Ribosomal_L22"/>
    <property type="match status" value="1"/>
</dbReference>
<sequence length="134" mass="14628">MDLIRGRMVDEALAVLRFTRKSVARDILKVLRSAVANLQQREGASGDTDRLWVDECYANQGPSLKRIRPAAMGRAFRITKRTSHLTVSVQEQPEAVTAVAAEASDKTAAGPAEKSATAAGGRTPRRRRRGRSGR</sequence>
<evidence type="ECO:0000256" key="6">
    <source>
        <dbReference type="ARBA" id="ARBA00035285"/>
    </source>
</evidence>
<dbReference type="GO" id="GO:0022625">
    <property type="term" value="C:cytosolic large ribosomal subunit"/>
    <property type="evidence" value="ECO:0007669"/>
    <property type="project" value="TreeGrafter"/>
</dbReference>
<keyword evidence="5 9" id="KW-0687">Ribonucleoprotein</keyword>
<dbReference type="CDD" id="cd00336">
    <property type="entry name" value="Ribosomal_L22"/>
    <property type="match status" value="1"/>
</dbReference>
<organism evidence="11 12">
    <name type="scientific">Geodia barretti</name>
    <name type="common">Barrett's horny sponge</name>
    <dbReference type="NCBI Taxonomy" id="519541"/>
    <lineage>
        <taxon>Eukaryota</taxon>
        <taxon>Metazoa</taxon>
        <taxon>Porifera</taxon>
        <taxon>Demospongiae</taxon>
        <taxon>Heteroscleromorpha</taxon>
        <taxon>Tetractinellida</taxon>
        <taxon>Astrophorina</taxon>
        <taxon>Geodiidae</taxon>
        <taxon>Geodia</taxon>
    </lineage>
</organism>
<dbReference type="InterPro" id="IPR005727">
    <property type="entry name" value="Ribosomal_uL22_bac/chlpt-type"/>
</dbReference>
<evidence type="ECO:0000256" key="7">
    <source>
        <dbReference type="ARBA" id="ARBA00035286"/>
    </source>
</evidence>